<proteinExistence type="predicted"/>
<organism evidence="2 3">
    <name type="scientific">Pelagomonas calceolata</name>
    <dbReference type="NCBI Taxonomy" id="35677"/>
    <lineage>
        <taxon>Eukaryota</taxon>
        <taxon>Sar</taxon>
        <taxon>Stramenopiles</taxon>
        <taxon>Ochrophyta</taxon>
        <taxon>Pelagophyceae</taxon>
        <taxon>Pelagomonadales</taxon>
        <taxon>Pelagomonadaceae</taxon>
        <taxon>Pelagomonas</taxon>
    </lineage>
</organism>
<dbReference type="OrthoDB" id="161629at2759"/>
<sequence>MDPATNDAPPASPATTIQLEGARRRLITAHGQRVSLELAPTSVAIARTGAFALIGCTDGSIRLCAMGSKLPPANLGQLVSRGMNNTLLVTVAITEDCRTAFAGAQKGATEVLAWTFGAFPANASPLQIVSTTIQESQSEAKLRGFVSCSRKGADDYRLLCGRGIKSAHVWKVCRATPGAALDWSLLYELPTQSCGSLVTGGFLDAACAVWAKAEQGTIRLWRIDGDDKPHEDLRHARTALGVVAVASTEGGVCGAPSVCSRNIVTVGGATLIEVAAPDGSMRAPLAPPPKPGAGRRCAPRTVASVGCGVGSAAVAFADGAVAWYDGDSHRLLEVDATSGAPAHVACVAVPLGGALVGACHWDVKNREGWVSFFVPEKIERAATAEEVSASALWPAFVEAPPKPQKRKSSTKVTPRGAKQSMPSPGVPVVTTQRKRPREQNPQTPVEVAFDASSDDESVEHPLNAAAPLRVPYEALPPPGHALRLVTASARRANVQPPTWHYASRDERERATLERLRQLPPGNEDVVDATLGRLRLERQVAEALAAIGMQQP</sequence>
<protein>
    <submittedName>
        <fullName evidence="2">Uncharacterized protein</fullName>
    </submittedName>
</protein>
<evidence type="ECO:0000313" key="3">
    <source>
        <dbReference type="Proteomes" id="UP000789595"/>
    </source>
</evidence>
<feature type="region of interest" description="Disordered" evidence="1">
    <location>
        <begin position="398"/>
        <end position="444"/>
    </location>
</feature>
<keyword evidence="3" id="KW-1185">Reference proteome</keyword>
<accession>A0A8J2WPQ0</accession>
<dbReference type="AlphaFoldDB" id="A0A8J2WPQ0"/>
<name>A0A8J2WPQ0_9STRA</name>
<dbReference type="EMBL" id="CAKKNE010000001">
    <property type="protein sequence ID" value="CAH0364042.1"/>
    <property type="molecule type" value="Genomic_DNA"/>
</dbReference>
<evidence type="ECO:0000256" key="1">
    <source>
        <dbReference type="SAM" id="MobiDB-lite"/>
    </source>
</evidence>
<reference evidence="2" key="1">
    <citation type="submission" date="2021-11" db="EMBL/GenBank/DDBJ databases">
        <authorList>
            <consortium name="Genoscope - CEA"/>
            <person name="William W."/>
        </authorList>
    </citation>
    <scope>NUCLEOTIDE SEQUENCE</scope>
</reference>
<comment type="caution">
    <text evidence="2">The sequence shown here is derived from an EMBL/GenBank/DDBJ whole genome shotgun (WGS) entry which is preliminary data.</text>
</comment>
<evidence type="ECO:0000313" key="2">
    <source>
        <dbReference type="EMBL" id="CAH0364042.1"/>
    </source>
</evidence>
<gene>
    <name evidence="2" type="ORF">PECAL_1P03900</name>
</gene>
<dbReference type="Proteomes" id="UP000789595">
    <property type="component" value="Unassembled WGS sequence"/>
</dbReference>